<evidence type="ECO:0000313" key="1">
    <source>
        <dbReference type="EMBL" id="AFM38991.1"/>
    </source>
</evidence>
<dbReference type="EMBL" id="JX102649">
    <property type="protein sequence ID" value="AFM38991.1"/>
    <property type="molecule type" value="Genomic_DNA"/>
</dbReference>
<name>Q52471_PSESX</name>
<protein>
    <recommendedName>
        <fullName evidence="3">Thymidylate kinase</fullName>
    </recommendedName>
</protein>
<dbReference type="EMBL" id="Z33413">
    <property type="protein sequence ID" value="CAA83856.1"/>
    <property type="molecule type" value="Genomic_DNA"/>
</dbReference>
<proteinExistence type="predicted"/>
<accession>Q52471</accession>
<evidence type="ECO:0000313" key="2">
    <source>
        <dbReference type="EMBL" id="CAA83856.1"/>
    </source>
</evidence>
<reference evidence="2" key="1">
    <citation type="submission" date="1994-05" db="EMBL/GenBank/DDBJ databases">
        <authorList>
            <person name="Dopazo J."/>
        </authorList>
    </citation>
    <scope>NUCLEOTIDE SEQUENCE</scope>
    <source>
        <strain evidence="2">PB-5123</strain>
    </source>
</reference>
<reference evidence="2" key="2">
    <citation type="journal article" date="1995" name="Antimicrob. Agents Chemother.">
        <title>Product of fosC, a gene from Pseudomonas syringae, mediates fosfomycin resistance by using ATP as cosubstrate.</title>
        <authorList>
            <person name="Garcia P."/>
            <person name="Suarez E."/>
        </authorList>
    </citation>
    <scope>NUCLEOTIDE SEQUENCE</scope>
    <source>
        <strain evidence="2">PB-5123</strain>
    </source>
</reference>
<evidence type="ECO:0008006" key="3">
    <source>
        <dbReference type="Google" id="ProtNLM"/>
    </source>
</evidence>
<dbReference type="AlphaFoldDB" id="Q52471"/>
<dbReference type="SUPFAM" id="SSF52540">
    <property type="entry name" value="P-loop containing nucleoside triphosphate hydrolases"/>
    <property type="match status" value="1"/>
</dbReference>
<sequence length="209" mass="23758">MLITLAGIDGAGKSTQCRHLERWLVSKNIPVNVIDKWDVLKPEVFPECRFIQPDLDQLRVCIAQMEGASRALFLIWSIATVMKQYERDPHQVYILDGYWMKHLASEILYGNDEQWLLGLVSVLPPADTVLYFDVDVARTGVRKQAYTPYECGRNEVSRQAFDKHQLALKGLMDRWSSSMGWTVIDANQPEALVSAALQEVLTPLLQGRP</sequence>
<dbReference type="Gene3D" id="3.40.50.300">
    <property type="entry name" value="P-loop containing nucleotide triphosphate hydrolases"/>
    <property type="match status" value="1"/>
</dbReference>
<dbReference type="InterPro" id="IPR027417">
    <property type="entry name" value="P-loop_NTPase"/>
</dbReference>
<organism evidence="2">
    <name type="scientific">Pseudomonas syringae</name>
    <dbReference type="NCBI Taxonomy" id="317"/>
    <lineage>
        <taxon>Bacteria</taxon>
        <taxon>Pseudomonadati</taxon>
        <taxon>Pseudomonadota</taxon>
        <taxon>Gammaproteobacteria</taxon>
        <taxon>Pseudomonadales</taxon>
        <taxon>Pseudomonadaceae</taxon>
        <taxon>Pseudomonas</taxon>
    </lineage>
</organism>
<reference evidence="1" key="3">
    <citation type="journal article" date="2012" name="Antimicrob. Agents Chemother.">
        <title>Different biosynthetic pathways to fosfomycin in Pseudomonas syringae and Streptomyces species.</title>
        <authorList>
            <person name="Kim S.Y."/>
            <person name="Ju K.S."/>
            <person name="Metcalf W.W."/>
            <person name="Evans B.S."/>
            <person name="Kuzuyama T."/>
            <person name="van der Donk W.A."/>
        </authorList>
    </citation>
    <scope>NUCLEOTIDE SEQUENCE</scope>
    <source>
        <strain evidence="1">PB-5123</strain>
    </source>
</reference>
<dbReference type="PIR" id="S44937">
    <property type="entry name" value="S44937"/>
</dbReference>